<proteinExistence type="predicted"/>
<dbReference type="Proteomes" id="UP000216316">
    <property type="component" value="Unassembled WGS sequence"/>
</dbReference>
<comment type="caution">
    <text evidence="3">The sequence shown here is derived from an EMBL/GenBank/DDBJ whole genome shotgun (WGS) entry which is preliminary data.</text>
</comment>
<dbReference type="EMBL" id="NGNX01000063">
    <property type="protein sequence ID" value="OYR89877.1"/>
    <property type="molecule type" value="Genomic_DNA"/>
</dbReference>
<accession>A0A256LBA3</accession>
<gene>
    <name evidence="2" type="ORF">CBF53_10575</name>
    <name evidence="3" type="ORF">CBF70_10915</name>
</gene>
<feature type="transmembrane region" description="Helical" evidence="1">
    <location>
        <begin position="36"/>
        <end position="58"/>
    </location>
</feature>
<dbReference type="EMBL" id="NGNV01000063">
    <property type="protein sequence ID" value="OYR86886.1"/>
    <property type="molecule type" value="Genomic_DNA"/>
</dbReference>
<evidence type="ECO:0000256" key="1">
    <source>
        <dbReference type="SAM" id="Phobius"/>
    </source>
</evidence>
<reference evidence="2 5" key="2">
    <citation type="submission" date="2017-05" db="EMBL/GenBank/DDBJ databases">
        <authorList>
            <person name="Lin X.B."/>
            <person name="Stothard P."/>
            <person name="Tasseva G."/>
            <person name="Walter J."/>
        </authorList>
    </citation>
    <scope>NUCLEOTIDE SEQUENCE [LARGE SCALE GENOMIC DNA]</scope>
    <source>
        <strain evidence="2 5">609u</strain>
    </source>
</reference>
<keyword evidence="5" id="KW-1185">Reference proteome</keyword>
<keyword evidence="1" id="KW-0812">Transmembrane</keyword>
<dbReference type="Proteomes" id="UP000215828">
    <property type="component" value="Unassembled WGS sequence"/>
</dbReference>
<name>A0A256LBA3_9LACO</name>
<sequence length="63" mass="7606">MNMTMTFEDFKDAFFLFSGIVVIWSFYTSQHSENKYIQTINCFWLGLMAYTVLFYVVFSLRVY</sequence>
<organism evidence="3 4">
    <name type="scientific">Lactobacillus taiwanensis</name>
    <dbReference type="NCBI Taxonomy" id="508451"/>
    <lineage>
        <taxon>Bacteria</taxon>
        <taxon>Bacillati</taxon>
        <taxon>Bacillota</taxon>
        <taxon>Bacilli</taxon>
        <taxon>Lactobacillales</taxon>
        <taxon>Lactobacillaceae</taxon>
        <taxon>Lactobacillus</taxon>
    </lineage>
</organism>
<feature type="transmembrane region" description="Helical" evidence="1">
    <location>
        <begin position="12"/>
        <end position="30"/>
    </location>
</feature>
<protein>
    <submittedName>
        <fullName evidence="3">Uncharacterized protein</fullName>
    </submittedName>
</protein>
<reference evidence="3 4" key="1">
    <citation type="submission" date="2017-04" db="EMBL/GenBank/DDBJ databases">
        <authorList>
            <person name="Afonso C.L."/>
            <person name="Miller P.J."/>
            <person name="Scott M.A."/>
            <person name="Spackman E."/>
            <person name="Goraichik I."/>
            <person name="Dimitrov K.M."/>
            <person name="Suarez D.L."/>
            <person name="Swayne D.E."/>
        </authorList>
    </citation>
    <scope>NUCLEOTIDE SEQUENCE [LARGE SCALE GENOMIC DNA]</scope>
    <source>
        <strain evidence="3 4">609q</strain>
    </source>
</reference>
<keyword evidence="1" id="KW-0472">Membrane</keyword>
<evidence type="ECO:0000313" key="2">
    <source>
        <dbReference type="EMBL" id="OYR86886.1"/>
    </source>
</evidence>
<dbReference type="AlphaFoldDB" id="A0A256LBA3"/>
<reference evidence="4 5" key="3">
    <citation type="submission" date="2017-09" db="EMBL/GenBank/DDBJ databases">
        <title>Tripartite evolution among Lactobacillus johnsonii, Lactobacillus taiwanensis, Lactobacillus reuteri and their rodent host.</title>
        <authorList>
            <person name="Wang T."/>
            <person name="Knowles S."/>
            <person name="Cheng C."/>
        </authorList>
    </citation>
    <scope>NUCLEOTIDE SEQUENCE [LARGE SCALE GENOMIC DNA]</scope>
    <source>
        <strain evidence="3 4">609q</strain>
        <strain evidence="2 5">609u</strain>
    </source>
</reference>
<evidence type="ECO:0000313" key="5">
    <source>
        <dbReference type="Proteomes" id="UP000216316"/>
    </source>
</evidence>
<evidence type="ECO:0000313" key="3">
    <source>
        <dbReference type="EMBL" id="OYR89877.1"/>
    </source>
</evidence>
<keyword evidence="1" id="KW-1133">Transmembrane helix</keyword>
<evidence type="ECO:0000313" key="4">
    <source>
        <dbReference type="Proteomes" id="UP000215828"/>
    </source>
</evidence>